<name>A0AAV1RQ32_9ROSI</name>
<keyword evidence="3 6" id="KW-0863">Zinc-finger</keyword>
<dbReference type="PANTHER" id="PTHR46151:SF12">
    <property type="entry name" value="RING_U-BOX SUPERFAMILY PROTEIN"/>
    <property type="match status" value="1"/>
</dbReference>
<keyword evidence="5 7" id="KW-0472">Membrane</keyword>
<dbReference type="GO" id="GO:0008270">
    <property type="term" value="F:zinc ion binding"/>
    <property type="evidence" value="ECO:0007669"/>
    <property type="project" value="UniProtKB-KW"/>
</dbReference>
<keyword evidence="2" id="KW-0479">Metal-binding</keyword>
<feature type="non-terminal residue" evidence="9">
    <location>
        <position position="247"/>
    </location>
</feature>
<sequence length="247" mass="27335">MMKRWFSGIIKASFRCKEAVSLWGFTAKLEDFGTGLFIGVLKKSVFAASTCIFALGGALVGSVIGAMKGQTTETGFLRGSGVGAVAGAITAFQLLESMANGETLSKVALLYSLLDGKVFMEWVSPAVLKAYQWQVTAMETTDREISDIFDTSGVRGLSKDCIQKLPDFTFQSDNNIDFKGGDSMRKLPYCGHHFHLDCLDKWLTRNGSCPMCLQQVDRRTKHIFKQLISPYRSTLKSRQPKLKSKTR</sequence>
<keyword evidence="7" id="KW-0812">Transmembrane</keyword>
<dbReference type="PROSITE" id="PS50089">
    <property type="entry name" value="ZF_RING_2"/>
    <property type="match status" value="1"/>
</dbReference>
<evidence type="ECO:0000259" key="8">
    <source>
        <dbReference type="PROSITE" id="PS50089"/>
    </source>
</evidence>
<dbReference type="AlphaFoldDB" id="A0AAV1RQ32"/>
<dbReference type="PANTHER" id="PTHR46151">
    <property type="entry name" value="NEP1-INTERACTING PROTEIN-LIKE 2"/>
    <property type="match status" value="1"/>
</dbReference>
<evidence type="ECO:0000256" key="7">
    <source>
        <dbReference type="SAM" id="Phobius"/>
    </source>
</evidence>
<dbReference type="Pfam" id="PF13639">
    <property type="entry name" value="zf-RING_2"/>
    <property type="match status" value="1"/>
</dbReference>
<feature type="domain" description="RING-type" evidence="8">
    <location>
        <begin position="190"/>
        <end position="212"/>
    </location>
</feature>
<dbReference type="Gene3D" id="3.30.40.10">
    <property type="entry name" value="Zinc/RING finger domain, C3HC4 (zinc finger)"/>
    <property type="match status" value="1"/>
</dbReference>
<feature type="transmembrane region" description="Helical" evidence="7">
    <location>
        <begin position="76"/>
        <end position="95"/>
    </location>
</feature>
<evidence type="ECO:0000256" key="5">
    <source>
        <dbReference type="ARBA" id="ARBA00023136"/>
    </source>
</evidence>
<evidence type="ECO:0000256" key="2">
    <source>
        <dbReference type="ARBA" id="ARBA00022723"/>
    </source>
</evidence>
<gene>
    <name evidence="9" type="ORF">DCAF_LOCUS13543</name>
</gene>
<comment type="caution">
    <text evidence="9">The sequence shown here is derived from an EMBL/GenBank/DDBJ whole genome shotgun (WGS) entry which is preliminary data.</text>
</comment>
<protein>
    <recommendedName>
        <fullName evidence="8">RING-type domain-containing protein</fullName>
    </recommendedName>
</protein>
<dbReference type="Proteomes" id="UP001314170">
    <property type="component" value="Unassembled WGS sequence"/>
</dbReference>
<evidence type="ECO:0000313" key="9">
    <source>
        <dbReference type="EMBL" id="CAK7338495.1"/>
    </source>
</evidence>
<evidence type="ECO:0000256" key="3">
    <source>
        <dbReference type="ARBA" id="ARBA00022771"/>
    </source>
</evidence>
<reference evidence="9 10" key="1">
    <citation type="submission" date="2024-01" db="EMBL/GenBank/DDBJ databases">
        <authorList>
            <person name="Waweru B."/>
        </authorList>
    </citation>
    <scope>NUCLEOTIDE SEQUENCE [LARGE SCALE GENOMIC DNA]</scope>
</reference>
<keyword evidence="10" id="KW-1185">Reference proteome</keyword>
<accession>A0AAV1RQ32</accession>
<proteinExistence type="predicted"/>
<dbReference type="GO" id="GO:0016020">
    <property type="term" value="C:membrane"/>
    <property type="evidence" value="ECO:0007669"/>
    <property type="project" value="UniProtKB-SubCell"/>
</dbReference>
<evidence type="ECO:0000256" key="1">
    <source>
        <dbReference type="ARBA" id="ARBA00004370"/>
    </source>
</evidence>
<evidence type="ECO:0000313" key="10">
    <source>
        <dbReference type="Proteomes" id="UP001314170"/>
    </source>
</evidence>
<evidence type="ECO:0000256" key="4">
    <source>
        <dbReference type="ARBA" id="ARBA00022833"/>
    </source>
</evidence>
<evidence type="ECO:0000256" key="6">
    <source>
        <dbReference type="PROSITE-ProRule" id="PRU00175"/>
    </source>
</evidence>
<comment type="subcellular location">
    <subcellularLocation>
        <location evidence="1">Membrane</location>
    </subcellularLocation>
</comment>
<dbReference type="InterPro" id="IPR001841">
    <property type="entry name" value="Znf_RING"/>
</dbReference>
<dbReference type="EMBL" id="CAWUPB010001116">
    <property type="protein sequence ID" value="CAK7338495.1"/>
    <property type="molecule type" value="Genomic_DNA"/>
</dbReference>
<organism evidence="9 10">
    <name type="scientific">Dovyalis caffra</name>
    <dbReference type="NCBI Taxonomy" id="77055"/>
    <lineage>
        <taxon>Eukaryota</taxon>
        <taxon>Viridiplantae</taxon>
        <taxon>Streptophyta</taxon>
        <taxon>Embryophyta</taxon>
        <taxon>Tracheophyta</taxon>
        <taxon>Spermatophyta</taxon>
        <taxon>Magnoliopsida</taxon>
        <taxon>eudicotyledons</taxon>
        <taxon>Gunneridae</taxon>
        <taxon>Pentapetalae</taxon>
        <taxon>rosids</taxon>
        <taxon>fabids</taxon>
        <taxon>Malpighiales</taxon>
        <taxon>Salicaceae</taxon>
        <taxon>Flacourtieae</taxon>
        <taxon>Dovyalis</taxon>
    </lineage>
</organism>
<feature type="transmembrane region" description="Helical" evidence="7">
    <location>
        <begin position="45"/>
        <end position="64"/>
    </location>
</feature>
<keyword evidence="4" id="KW-0862">Zinc</keyword>
<dbReference type="SUPFAM" id="SSF57850">
    <property type="entry name" value="RING/U-box"/>
    <property type="match status" value="1"/>
</dbReference>
<dbReference type="InterPro" id="IPR013083">
    <property type="entry name" value="Znf_RING/FYVE/PHD"/>
</dbReference>
<keyword evidence="7" id="KW-1133">Transmembrane helix</keyword>